<feature type="transmembrane region" description="Helical" evidence="1">
    <location>
        <begin position="87"/>
        <end position="107"/>
    </location>
</feature>
<dbReference type="Proteomes" id="UP000612808">
    <property type="component" value="Unassembled WGS sequence"/>
</dbReference>
<dbReference type="EMBL" id="BOMB01000012">
    <property type="protein sequence ID" value="GID11537.1"/>
    <property type="molecule type" value="Genomic_DNA"/>
</dbReference>
<evidence type="ECO:0000256" key="1">
    <source>
        <dbReference type="SAM" id="Phobius"/>
    </source>
</evidence>
<evidence type="ECO:0000313" key="2">
    <source>
        <dbReference type="EMBL" id="GID11537.1"/>
    </source>
</evidence>
<name>A0A8J3J403_9ACTN</name>
<dbReference type="RefSeq" id="WP_203657519.1">
    <property type="nucleotide sequence ID" value="NZ_BAAAZM010000006.1"/>
</dbReference>
<evidence type="ECO:0000313" key="3">
    <source>
        <dbReference type="Proteomes" id="UP000612808"/>
    </source>
</evidence>
<keyword evidence="1" id="KW-0472">Membrane</keyword>
<dbReference type="AlphaFoldDB" id="A0A8J3J403"/>
<feature type="transmembrane region" description="Helical" evidence="1">
    <location>
        <begin position="177"/>
        <end position="199"/>
    </location>
</feature>
<protein>
    <submittedName>
        <fullName evidence="2">Uncharacterized protein</fullName>
    </submittedName>
</protein>
<proteinExistence type="predicted"/>
<comment type="caution">
    <text evidence="2">The sequence shown here is derived from an EMBL/GenBank/DDBJ whole genome shotgun (WGS) entry which is preliminary data.</text>
</comment>
<reference evidence="2" key="1">
    <citation type="submission" date="2021-01" db="EMBL/GenBank/DDBJ databases">
        <title>Whole genome shotgun sequence of Actinocatenispora rupis NBRC 107355.</title>
        <authorList>
            <person name="Komaki H."/>
            <person name="Tamura T."/>
        </authorList>
    </citation>
    <scope>NUCLEOTIDE SEQUENCE</scope>
    <source>
        <strain evidence="2">NBRC 107355</strain>
    </source>
</reference>
<keyword evidence="3" id="KW-1185">Reference proteome</keyword>
<keyword evidence="1" id="KW-0812">Transmembrane</keyword>
<sequence length="207" mass="22548">MSVRLAYTVVRAATRLVPDPAVRERYREQWFADLDGAAELGLTPARVSLGMAVAAVRLAAADRRGLVAVATGALHLRRISDRARRRFAVVQIVAVAPYLYTLGLYVVGRVSYGMTRAQMVTDAADPKGLFVFGLWNPFAWPFPLAVYYQLFAGWYAATVLVPFGLLLAVGARRRHRVLLLAASLAAVAVTVVGATSFGADLRTWILD</sequence>
<accession>A0A8J3J403</accession>
<feature type="transmembrane region" description="Helical" evidence="1">
    <location>
        <begin position="146"/>
        <end position="170"/>
    </location>
</feature>
<organism evidence="2 3">
    <name type="scientific">Actinocatenispora rupis</name>
    <dbReference type="NCBI Taxonomy" id="519421"/>
    <lineage>
        <taxon>Bacteria</taxon>
        <taxon>Bacillati</taxon>
        <taxon>Actinomycetota</taxon>
        <taxon>Actinomycetes</taxon>
        <taxon>Micromonosporales</taxon>
        <taxon>Micromonosporaceae</taxon>
        <taxon>Actinocatenispora</taxon>
    </lineage>
</organism>
<keyword evidence="1" id="KW-1133">Transmembrane helix</keyword>
<gene>
    <name evidence="2" type="ORF">Aru02nite_24260</name>
</gene>